<dbReference type="InterPro" id="IPR019557">
    <property type="entry name" value="AminoTfrase-like_pln_mobile"/>
</dbReference>
<dbReference type="PANTHER" id="PTHR46033">
    <property type="entry name" value="PROTEIN MAIN-LIKE 2"/>
    <property type="match status" value="1"/>
</dbReference>
<dbReference type="Proteomes" id="UP000593561">
    <property type="component" value="Unassembled WGS sequence"/>
</dbReference>
<dbReference type="GO" id="GO:0010073">
    <property type="term" value="P:meristem maintenance"/>
    <property type="evidence" value="ECO:0007669"/>
    <property type="project" value="InterPro"/>
</dbReference>
<evidence type="ECO:0000313" key="2">
    <source>
        <dbReference type="EMBL" id="MBA0626390.1"/>
    </source>
</evidence>
<organism evidence="2 3">
    <name type="scientific">Gossypium davidsonii</name>
    <name type="common">Davidson's cotton</name>
    <name type="synonym">Gossypium klotzschianum subsp. davidsonii</name>
    <dbReference type="NCBI Taxonomy" id="34287"/>
    <lineage>
        <taxon>Eukaryota</taxon>
        <taxon>Viridiplantae</taxon>
        <taxon>Streptophyta</taxon>
        <taxon>Embryophyta</taxon>
        <taxon>Tracheophyta</taxon>
        <taxon>Spermatophyta</taxon>
        <taxon>Magnoliopsida</taxon>
        <taxon>eudicotyledons</taxon>
        <taxon>Gunneridae</taxon>
        <taxon>Pentapetalae</taxon>
        <taxon>rosids</taxon>
        <taxon>malvids</taxon>
        <taxon>Malvales</taxon>
        <taxon>Malvaceae</taxon>
        <taxon>Malvoideae</taxon>
        <taxon>Gossypium</taxon>
    </lineage>
</organism>
<sequence length="149" mass="16418">MGKRVILKIRGHLQATGFLHRPEIHTFHLLCGECTITLEDVVLQLSLPMDGSIIMGSRIVSNKVTLCQSLLEKVPDKFESGRISMNWLKDNFDELPKDRTNELGISHTVHVIPGDVLGHKPKVGVDRWLSAPAAVVGLVAITVYTSQGD</sequence>
<accession>A0A7J8SKQ1</accession>
<dbReference type="Pfam" id="PF10536">
    <property type="entry name" value="PMD"/>
    <property type="match status" value="1"/>
</dbReference>
<protein>
    <recommendedName>
        <fullName evidence="1">Aminotransferase-like plant mobile domain-containing protein</fullName>
    </recommendedName>
</protein>
<dbReference type="EMBL" id="JABFAC010000010">
    <property type="protein sequence ID" value="MBA0626390.1"/>
    <property type="molecule type" value="Genomic_DNA"/>
</dbReference>
<evidence type="ECO:0000313" key="3">
    <source>
        <dbReference type="Proteomes" id="UP000593561"/>
    </source>
</evidence>
<dbReference type="AlphaFoldDB" id="A0A7J8SKQ1"/>
<dbReference type="InterPro" id="IPR044824">
    <property type="entry name" value="MAIN-like"/>
</dbReference>
<comment type="caution">
    <text evidence="2">The sequence shown here is derived from an EMBL/GenBank/DDBJ whole genome shotgun (WGS) entry which is preliminary data.</text>
</comment>
<proteinExistence type="predicted"/>
<feature type="domain" description="Aminotransferase-like plant mobile" evidence="1">
    <location>
        <begin position="21"/>
        <end position="101"/>
    </location>
</feature>
<keyword evidence="3" id="KW-1185">Reference proteome</keyword>
<gene>
    <name evidence="2" type="ORF">Godav_004064</name>
</gene>
<dbReference type="PANTHER" id="PTHR46033:SF8">
    <property type="entry name" value="PROTEIN MAINTENANCE OF MERISTEMS-LIKE"/>
    <property type="match status" value="1"/>
</dbReference>
<evidence type="ECO:0000259" key="1">
    <source>
        <dbReference type="Pfam" id="PF10536"/>
    </source>
</evidence>
<name>A0A7J8SKQ1_GOSDV</name>
<reference evidence="2 3" key="1">
    <citation type="journal article" date="2019" name="Genome Biol. Evol.">
        <title>Insights into the evolution of the New World diploid cottons (Gossypium, subgenus Houzingenia) based on genome sequencing.</title>
        <authorList>
            <person name="Grover C.E."/>
            <person name="Arick M.A. 2nd"/>
            <person name="Thrash A."/>
            <person name="Conover J.L."/>
            <person name="Sanders W.S."/>
            <person name="Peterson D.G."/>
            <person name="Frelichowski J.E."/>
            <person name="Scheffler J.A."/>
            <person name="Scheffler B.E."/>
            <person name="Wendel J.F."/>
        </authorList>
    </citation>
    <scope>NUCLEOTIDE SEQUENCE [LARGE SCALE GENOMIC DNA]</scope>
    <source>
        <strain evidence="2">27</strain>
        <tissue evidence="2">Leaf</tissue>
    </source>
</reference>